<comment type="caution">
    <text evidence="5">The sequence shown here is derived from an EMBL/GenBank/DDBJ whole genome shotgun (WGS) entry which is preliminary data.</text>
</comment>
<dbReference type="SUPFAM" id="SSF49503">
    <property type="entry name" value="Cupredoxins"/>
    <property type="match status" value="1"/>
</dbReference>
<proteinExistence type="predicted"/>
<feature type="domain" description="Blue (type 1) copper" evidence="3">
    <location>
        <begin position="330"/>
        <end position="407"/>
    </location>
</feature>
<dbReference type="Pfam" id="PF00127">
    <property type="entry name" value="Copper-bind"/>
    <property type="match status" value="1"/>
</dbReference>
<evidence type="ECO:0000313" key="6">
    <source>
        <dbReference type="Proteomes" id="UP000003688"/>
    </source>
</evidence>
<name>B9XRM9_PEDPL</name>
<dbReference type="Gene3D" id="2.60.40.420">
    <property type="entry name" value="Cupredoxins - blue copper proteins"/>
    <property type="match status" value="1"/>
</dbReference>
<evidence type="ECO:0000313" key="5">
    <source>
        <dbReference type="EMBL" id="EEF57500.1"/>
    </source>
</evidence>
<dbReference type="PANTHER" id="PTHR43143">
    <property type="entry name" value="METALLOPHOSPHOESTERASE, CALCINEURIN SUPERFAMILY"/>
    <property type="match status" value="1"/>
</dbReference>
<reference evidence="5 6" key="1">
    <citation type="journal article" date="2011" name="J. Bacteriol.">
        <title>Genome sequence of 'Pedosphaera parvula' Ellin514, an aerobic Verrucomicrobial isolate from pasture soil.</title>
        <authorList>
            <person name="Kant R."/>
            <person name="van Passel M.W."/>
            <person name="Sangwan P."/>
            <person name="Palva A."/>
            <person name="Lucas S."/>
            <person name="Copeland A."/>
            <person name="Lapidus A."/>
            <person name="Glavina Del Rio T."/>
            <person name="Dalin E."/>
            <person name="Tice H."/>
            <person name="Bruce D."/>
            <person name="Goodwin L."/>
            <person name="Pitluck S."/>
            <person name="Chertkov O."/>
            <person name="Larimer F.W."/>
            <person name="Land M.L."/>
            <person name="Hauser L."/>
            <person name="Brettin T.S."/>
            <person name="Detter J.C."/>
            <person name="Han S."/>
            <person name="de Vos W.M."/>
            <person name="Janssen P.H."/>
            <person name="Smidt H."/>
        </authorList>
    </citation>
    <scope>NUCLEOTIDE SEQUENCE [LARGE SCALE GENOMIC DNA]</scope>
    <source>
        <strain evidence="5 6">Ellin514</strain>
    </source>
</reference>
<dbReference type="SUPFAM" id="SSF56300">
    <property type="entry name" value="Metallo-dependent phosphatases"/>
    <property type="match status" value="1"/>
</dbReference>
<keyword evidence="2" id="KW-0186">Copper</keyword>
<sequence length="407" mass="44782">MKKPISHDHSHDGIDRRGFLECMAWVGTGIIYSFSGGILRSQTIGETAPPNAAGQSTDFTFVQISDSHIGFNRPPNKDVTATFKEAVDKINAMPQPPDFIIHTGDLSHLSKPSEFDTVDQVLKSAKTSQIFYVPGEHDVLTDTKDFLERYGKNAKGDGWYSFDHKGVHFIGLVNVVNLKAGGLGLLGPEQLEWLKNDVANLSTSTPIVVFAHIPLWAVYPDWGWGTDDGMQAISYLRRFGSVSVLNGHIHQIMQKVEGNITFHTALATAFPQPRPGKASGPGPIKDVPPDKLRSMLGYATVNYVQGKHPLAVIDSTLAGTPPDKESDPEVKIDNFTFTPKTLTIHPGETVTWINRDDVPHKVVSVDKKFASQALDTDQKFSHTFTDAGTYKYYCSIHPRMTGTIVVK</sequence>
<dbReference type="InterPro" id="IPR008972">
    <property type="entry name" value="Cupredoxin"/>
</dbReference>
<evidence type="ECO:0000256" key="1">
    <source>
        <dbReference type="ARBA" id="ARBA00022723"/>
    </source>
</evidence>
<dbReference type="EMBL" id="ABOX02000066">
    <property type="protein sequence ID" value="EEF57500.1"/>
    <property type="molecule type" value="Genomic_DNA"/>
</dbReference>
<dbReference type="STRING" id="320771.Cflav_PD0431"/>
<evidence type="ECO:0000256" key="2">
    <source>
        <dbReference type="ARBA" id="ARBA00023008"/>
    </source>
</evidence>
<dbReference type="PANTHER" id="PTHR43143:SF6">
    <property type="entry name" value="BLL3016 PROTEIN"/>
    <property type="match status" value="1"/>
</dbReference>
<dbReference type="InterPro" id="IPR051918">
    <property type="entry name" value="STPP_CPPED1"/>
</dbReference>
<dbReference type="Proteomes" id="UP000003688">
    <property type="component" value="Unassembled WGS sequence"/>
</dbReference>
<dbReference type="InterPro" id="IPR029052">
    <property type="entry name" value="Metallo-depent_PP-like"/>
</dbReference>
<dbReference type="CDD" id="cd13921">
    <property type="entry name" value="Amicyanin"/>
    <property type="match status" value="1"/>
</dbReference>
<protein>
    <submittedName>
        <fullName evidence="5">Metallophosphoesterase</fullName>
    </submittedName>
</protein>
<organism evidence="5 6">
    <name type="scientific">Pedosphaera parvula (strain Ellin514)</name>
    <dbReference type="NCBI Taxonomy" id="320771"/>
    <lineage>
        <taxon>Bacteria</taxon>
        <taxon>Pseudomonadati</taxon>
        <taxon>Verrucomicrobiota</taxon>
        <taxon>Pedosphaerae</taxon>
        <taxon>Pedosphaerales</taxon>
        <taxon>Pedosphaeraceae</taxon>
        <taxon>Pedosphaera</taxon>
    </lineage>
</organism>
<dbReference type="Pfam" id="PF00149">
    <property type="entry name" value="Metallophos"/>
    <property type="match status" value="1"/>
</dbReference>
<dbReference type="AlphaFoldDB" id="B9XRM9"/>
<dbReference type="InterPro" id="IPR000923">
    <property type="entry name" value="BlueCu_1"/>
</dbReference>
<dbReference type="GO" id="GO:0016787">
    <property type="term" value="F:hydrolase activity"/>
    <property type="evidence" value="ECO:0007669"/>
    <property type="project" value="InterPro"/>
</dbReference>
<dbReference type="Gene3D" id="3.60.21.10">
    <property type="match status" value="1"/>
</dbReference>
<evidence type="ECO:0000259" key="3">
    <source>
        <dbReference type="Pfam" id="PF00127"/>
    </source>
</evidence>
<dbReference type="GO" id="GO:0005507">
    <property type="term" value="F:copper ion binding"/>
    <property type="evidence" value="ECO:0007669"/>
    <property type="project" value="InterPro"/>
</dbReference>
<dbReference type="GO" id="GO:0009055">
    <property type="term" value="F:electron transfer activity"/>
    <property type="evidence" value="ECO:0007669"/>
    <property type="project" value="InterPro"/>
</dbReference>
<dbReference type="InterPro" id="IPR004843">
    <property type="entry name" value="Calcineurin-like_PHP"/>
</dbReference>
<dbReference type="InterPro" id="IPR035668">
    <property type="entry name" value="Amicyanin"/>
</dbReference>
<keyword evidence="6" id="KW-1185">Reference proteome</keyword>
<evidence type="ECO:0000259" key="4">
    <source>
        <dbReference type="Pfam" id="PF00149"/>
    </source>
</evidence>
<accession>B9XRM9</accession>
<gene>
    <name evidence="5" type="ORF">Cflav_PD0431</name>
</gene>
<keyword evidence="1" id="KW-0479">Metal-binding</keyword>
<dbReference type="OrthoDB" id="182680at2"/>
<feature type="domain" description="Calcineurin-like phosphoesterase" evidence="4">
    <location>
        <begin position="60"/>
        <end position="251"/>
    </location>
</feature>